<accession>A0ABR9J7H6</accession>
<feature type="compositionally biased region" description="Acidic residues" evidence="4">
    <location>
        <begin position="312"/>
        <end position="332"/>
    </location>
</feature>
<dbReference type="InterPro" id="IPR021884">
    <property type="entry name" value="Ice-bd_prot"/>
</dbReference>
<evidence type="ECO:0000313" key="7">
    <source>
        <dbReference type="Proteomes" id="UP000636579"/>
    </source>
</evidence>
<feature type="compositionally biased region" description="Low complexity" evidence="4">
    <location>
        <begin position="245"/>
        <end position="289"/>
    </location>
</feature>
<reference evidence="6 7" key="1">
    <citation type="submission" date="2020-10" db="EMBL/GenBank/DDBJ databases">
        <title>Sequencing the genomes of 1000 actinobacteria strains.</title>
        <authorList>
            <person name="Klenk H.-P."/>
        </authorList>
    </citation>
    <scope>NUCLEOTIDE SEQUENCE [LARGE SCALE GENOMIC DNA]</scope>
    <source>
        <strain evidence="6 7">DSM 15474</strain>
    </source>
</reference>
<evidence type="ECO:0000256" key="4">
    <source>
        <dbReference type="SAM" id="MobiDB-lite"/>
    </source>
</evidence>
<proteinExistence type="inferred from homology"/>
<comment type="similarity">
    <text evidence="1">Belongs to the ice-binding protein family.</text>
</comment>
<dbReference type="Pfam" id="PF04886">
    <property type="entry name" value="PT"/>
    <property type="match status" value="1"/>
</dbReference>
<feature type="transmembrane region" description="Helical" evidence="5">
    <location>
        <begin position="360"/>
        <end position="380"/>
    </location>
</feature>
<feature type="compositionally biased region" description="Acidic residues" evidence="4">
    <location>
        <begin position="234"/>
        <end position="244"/>
    </location>
</feature>
<dbReference type="Pfam" id="PF11999">
    <property type="entry name" value="Ice_binding"/>
    <property type="match status" value="1"/>
</dbReference>
<evidence type="ECO:0000256" key="5">
    <source>
        <dbReference type="SAM" id="Phobius"/>
    </source>
</evidence>
<feature type="compositionally biased region" description="Acidic residues" evidence="4">
    <location>
        <begin position="290"/>
        <end position="303"/>
    </location>
</feature>
<dbReference type="EMBL" id="JADBEE010000001">
    <property type="protein sequence ID" value="MBE1514933.1"/>
    <property type="molecule type" value="Genomic_DNA"/>
</dbReference>
<protein>
    <recommendedName>
        <fullName evidence="8">DUF3494 domain-containing protein</fullName>
    </recommendedName>
</protein>
<keyword evidence="7" id="KW-1185">Reference proteome</keyword>
<dbReference type="Proteomes" id="UP000636579">
    <property type="component" value="Unassembled WGS sequence"/>
</dbReference>
<name>A0ABR9J7H6_9MICC</name>
<evidence type="ECO:0000256" key="3">
    <source>
        <dbReference type="ARBA" id="ARBA00022737"/>
    </source>
</evidence>
<dbReference type="InterPro" id="IPR006970">
    <property type="entry name" value="PT"/>
</dbReference>
<sequence length="390" mass="38449">MAVALSFSSAASAATTPPGLGTTESYSVLGGQTVTNTGPTTLSGDLGVNPGEAVTGFPPGLVSGTVNAGNAAAGQAQSDLAIAYNDLAGRAPTASVSGDLAGQTYVDGVYNSSGPLGLTGTVTLDGQGDPNSVFIFQVASTLITDTGSNVALINGAQSCNVYWQVGRSATLGTESNFAGSILALTSITATTGAIVQGRALARNGAVTLDSNVFTTASCNAVEPSDDPTVPPTDEPTDVPTDEPTDVPTDTDAPTENPSESDTPSESPTESEAPSESGSPSSSESGASSDEASDSDAPSDEASESDTPTAESSESDAPSDESSESDTPSDEASESQAAAAADEERSASDSADLPATGPGPLLSALIGLSALLIITGSALLITKRHRSGSSD</sequence>
<evidence type="ECO:0000313" key="6">
    <source>
        <dbReference type="EMBL" id="MBE1514933.1"/>
    </source>
</evidence>
<feature type="compositionally biased region" description="Low complexity" evidence="4">
    <location>
        <begin position="347"/>
        <end position="361"/>
    </location>
</feature>
<evidence type="ECO:0000256" key="2">
    <source>
        <dbReference type="ARBA" id="ARBA00022729"/>
    </source>
</evidence>
<keyword evidence="3" id="KW-0677">Repeat</keyword>
<evidence type="ECO:0000256" key="1">
    <source>
        <dbReference type="ARBA" id="ARBA00005445"/>
    </source>
</evidence>
<keyword evidence="2" id="KW-0732">Signal</keyword>
<organism evidence="6 7">
    <name type="scientific">Nesterenkonia halotolerans</name>
    <dbReference type="NCBI Taxonomy" id="225325"/>
    <lineage>
        <taxon>Bacteria</taxon>
        <taxon>Bacillati</taxon>
        <taxon>Actinomycetota</taxon>
        <taxon>Actinomycetes</taxon>
        <taxon>Micrococcales</taxon>
        <taxon>Micrococcaceae</taxon>
        <taxon>Nesterenkonia</taxon>
    </lineage>
</organism>
<keyword evidence="5" id="KW-0472">Membrane</keyword>
<gene>
    <name evidence="6" type="ORF">H4W26_001688</name>
</gene>
<feature type="region of interest" description="Disordered" evidence="4">
    <location>
        <begin position="218"/>
        <end position="361"/>
    </location>
</feature>
<dbReference type="RefSeq" id="WP_192591621.1">
    <property type="nucleotide sequence ID" value="NZ_JADBEE010000001.1"/>
</dbReference>
<keyword evidence="5" id="KW-0812">Transmembrane</keyword>
<evidence type="ECO:0008006" key="8">
    <source>
        <dbReference type="Google" id="ProtNLM"/>
    </source>
</evidence>
<comment type="caution">
    <text evidence="6">The sequence shown here is derived from an EMBL/GenBank/DDBJ whole genome shotgun (WGS) entry which is preliminary data.</text>
</comment>
<keyword evidence="5" id="KW-1133">Transmembrane helix</keyword>